<name>A0A1Q9EY20_SYMMI</name>
<gene>
    <name evidence="2" type="ORF">AK812_SmicGene3724</name>
</gene>
<dbReference type="EMBL" id="LSRX01000044">
    <property type="protein sequence ID" value="OLQ12346.1"/>
    <property type="molecule type" value="Genomic_DNA"/>
</dbReference>
<dbReference type="AlphaFoldDB" id="A0A1Q9EY20"/>
<feature type="region of interest" description="Disordered" evidence="1">
    <location>
        <begin position="307"/>
        <end position="339"/>
    </location>
</feature>
<dbReference type="OMA" id="HECEVDG"/>
<keyword evidence="3" id="KW-1185">Reference proteome</keyword>
<evidence type="ECO:0000313" key="2">
    <source>
        <dbReference type="EMBL" id="OLQ12346.1"/>
    </source>
</evidence>
<organism evidence="2 3">
    <name type="scientific">Symbiodinium microadriaticum</name>
    <name type="common">Dinoflagellate</name>
    <name type="synonym">Zooxanthella microadriatica</name>
    <dbReference type="NCBI Taxonomy" id="2951"/>
    <lineage>
        <taxon>Eukaryota</taxon>
        <taxon>Sar</taxon>
        <taxon>Alveolata</taxon>
        <taxon>Dinophyceae</taxon>
        <taxon>Suessiales</taxon>
        <taxon>Symbiodiniaceae</taxon>
        <taxon>Symbiodinium</taxon>
    </lineage>
</organism>
<comment type="caution">
    <text evidence="2">The sequence shown here is derived from an EMBL/GenBank/DDBJ whole genome shotgun (WGS) entry which is preliminary data.</text>
</comment>
<evidence type="ECO:0000313" key="3">
    <source>
        <dbReference type="Proteomes" id="UP000186817"/>
    </source>
</evidence>
<dbReference type="OrthoDB" id="413776at2759"/>
<protein>
    <submittedName>
        <fullName evidence="2">Uncharacterized protein</fullName>
    </submittedName>
</protein>
<accession>A0A1Q9EY20</accession>
<dbReference type="Proteomes" id="UP000186817">
    <property type="component" value="Unassembled WGS sequence"/>
</dbReference>
<proteinExistence type="predicted"/>
<sequence length="454" mass="50198">MLWQLWSANQAAFKAAGAPEDFAAFRAQHNGTTIVVLGVDGMQGLEGFDPRAGEAGKAKPFAEVMREVCRLVNQKAPPLLVGCVSATQSLDHGLALSAQLRHRLTLPRVSRVEEHGEDIVPPHRLKNLLVQDMGGHGRALEALLQALRELKDESDAAAVIGAVMLQLSKKYPCKWVRCGDKLVNIDAQKADLIRLRYNDACTRYRIEVPYIQLHMMLNTVPANSKDLAPWRLMDYSQFLSDPPQDGTEWEEFNAAFRVLRPLAFEEVQEVPVGSLHSGAIIKPDTLKDKMVINRHLKRFKARHRIATASKDCGNPKARKNPAAAKPPSRPEKHECEVDGEETTVSLTRTDVLVLNAKGAPAADAVLRLRTQTGDLIAECLQMKHGQSACHLEDERQKACDEDDIFVVLRNSNAEAPAGENLIFVSEGQFADYYGVYRGRAFSSAATSVPCRIQQ</sequence>
<evidence type="ECO:0000256" key="1">
    <source>
        <dbReference type="SAM" id="MobiDB-lite"/>
    </source>
</evidence>
<reference evidence="2 3" key="1">
    <citation type="submission" date="2016-02" db="EMBL/GenBank/DDBJ databases">
        <title>Genome analysis of coral dinoflagellate symbionts highlights evolutionary adaptations to a symbiotic lifestyle.</title>
        <authorList>
            <person name="Aranda M."/>
            <person name="Li Y."/>
            <person name="Liew Y.J."/>
            <person name="Baumgarten S."/>
            <person name="Simakov O."/>
            <person name="Wilson M."/>
            <person name="Piel J."/>
            <person name="Ashoor H."/>
            <person name="Bougouffa S."/>
            <person name="Bajic V.B."/>
            <person name="Ryu T."/>
            <person name="Ravasi T."/>
            <person name="Bayer T."/>
            <person name="Micklem G."/>
            <person name="Kim H."/>
            <person name="Bhak J."/>
            <person name="Lajeunesse T.C."/>
            <person name="Voolstra C.R."/>
        </authorList>
    </citation>
    <scope>NUCLEOTIDE SEQUENCE [LARGE SCALE GENOMIC DNA]</scope>
    <source>
        <strain evidence="2 3">CCMP2467</strain>
    </source>
</reference>